<dbReference type="NCBIfam" id="TIGR01549">
    <property type="entry name" value="HAD-SF-IA-v1"/>
    <property type="match status" value="1"/>
</dbReference>
<dbReference type="PANTHER" id="PTHR46191">
    <property type="match status" value="1"/>
</dbReference>
<dbReference type="Pfam" id="PF00702">
    <property type="entry name" value="Hydrolase"/>
    <property type="match status" value="1"/>
</dbReference>
<name>A0A075GFM3_9EURY</name>
<comment type="similarity">
    <text evidence="1">Belongs to the HAD-like hydrolase superfamily.</text>
</comment>
<dbReference type="EMBL" id="KF900637">
    <property type="protein sequence ID" value="AIF02010.1"/>
    <property type="molecule type" value="Genomic_DNA"/>
</dbReference>
<dbReference type="Gene3D" id="3.40.50.1000">
    <property type="entry name" value="HAD superfamily/HAD-like"/>
    <property type="match status" value="1"/>
</dbReference>
<dbReference type="InterPro" id="IPR006439">
    <property type="entry name" value="HAD-SF_hydro_IA"/>
</dbReference>
<reference evidence="2" key="1">
    <citation type="journal article" date="2014" name="Genome Biol. Evol.">
        <title>Pangenome evidence for extensive interdomain horizontal transfer affecting lineage core and shell genes in uncultured planktonic thaumarchaeota and euryarchaeota.</title>
        <authorList>
            <person name="Deschamps P."/>
            <person name="Zivanovic Y."/>
            <person name="Moreira D."/>
            <person name="Rodriguez-Valera F."/>
            <person name="Lopez-Garcia P."/>
        </authorList>
    </citation>
    <scope>NUCLEOTIDE SEQUENCE</scope>
</reference>
<dbReference type="InterPro" id="IPR044924">
    <property type="entry name" value="HAD-SF_hydro_IA_REG-2-like_cap"/>
</dbReference>
<dbReference type="InterPro" id="IPR051828">
    <property type="entry name" value="HAD-like_hydrolase_domain"/>
</dbReference>
<proteinExistence type="inferred from homology"/>
<dbReference type="InterPro" id="IPR036412">
    <property type="entry name" value="HAD-like_sf"/>
</dbReference>
<sequence>MKWVVFDAVGTLMYPCPGVPLAYHEIGRRYGSRLSEAEVRERLSVAFGSVVRPRGDRTSADDEQAWWRRVVAATLADVSDPEATFDSLWANFAAAQSWCLYGDVAAGVAAVAERGLRAAVASNFDARLEGIIGGHAELDAVRPVLHAAGLGWRKPARQFFDAVCAELDCAPDAVLYVGDDPHGDVTAARAAGMRALLVARDGGGDLHSLAQLVGHL</sequence>
<dbReference type="PANTHER" id="PTHR46191:SF2">
    <property type="entry name" value="HALOACID DEHALOGENASE-LIKE HYDROLASE DOMAIN-CONTAINING PROTEIN 3"/>
    <property type="match status" value="1"/>
</dbReference>
<dbReference type="AlphaFoldDB" id="A0A075GFM3"/>
<dbReference type="Gene3D" id="1.10.150.720">
    <property type="entry name" value="Haloacid dehalogenase-like hydrolase"/>
    <property type="match status" value="1"/>
</dbReference>
<protein>
    <submittedName>
        <fullName evidence="2">Haloacid dehalogenase, IA family protein</fullName>
    </submittedName>
</protein>
<dbReference type="SUPFAM" id="SSF56784">
    <property type="entry name" value="HAD-like"/>
    <property type="match status" value="1"/>
</dbReference>
<dbReference type="InterPro" id="IPR023214">
    <property type="entry name" value="HAD_sf"/>
</dbReference>
<organism evidence="2">
    <name type="scientific">uncultured marine group II/III euryarchaeote KM3_152_H07</name>
    <dbReference type="NCBI Taxonomy" id="1457895"/>
    <lineage>
        <taxon>Archaea</taxon>
        <taxon>Methanobacteriati</taxon>
        <taxon>Methanobacteriota</taxon>
        <taxon>environmental samples</taxon>
    </lineage>
</organism>
<evidence type="ECO:0000256" key="1">
    <source>
        <dbReference type="ARBA" id="ARBA00007958"/>
    </source>
</evidence>
<accession>A0A075GFM3</accession>
<evidence type="ECO:0000313" key="2">
    <source>
        <dbReference type="EMBL" id="AIF02010.1"/>
    </source>
</evidence>